<evidence type="ECO:0000313" key="1">
    <source>
        <dbReference type="EMBL" id="KER05284.1"/>
    </source>
</evidence>
<name>A0A081S2Y1_9ARCH</name>
<proteinExistence type="predicted"/>
<dbReference type="EMBL" id="JNVL01000156">
    <property type="protein sequence ID" value="KER05284.1"/>
    <property type="molecule type" value="Genomic_DNA"/>
</dbReference>
<dbReference type="GO" id="GO:0008483">
    <property type="term" value="F:transaminase activity"/>
    <property type="evidence" value="ECO:0007669"/>
    <property type="project" value="UniProtKB-KW"/>
</dbReference>
<sequence length="118" mass="13164">IPVLVDVDKDSMNVSRNIIEEYGAKNISTICPVALFGNPLEKDFYTLKKNNFTIVEDAATNLGSKLGKDYVGNLADITCFSFHPRKIITTGEGGMITTHDKKINEKIRSYKFFGKKNS</sequence>
<dbReference type="Gene3D" id="3.40.640.10">
    <property type="entry name" value="Type I PLP-dependent aspartate aminotransferase-like (Major domain)"/>
    <property type="match status" value="1"/>
</dbReference>
<dbReference type="PANTHER" id="PTHR30244">
    <property type="entry name" value="TRANSAMINASE"/>
    <property type="match status" value="1"/>
</dbReference>
<accession>A0A081S2Y1</accession>
<evidence type="ECO:0000313" key="2">
    <source>
        <dbReference type="Proteomes" id="UP000028027"/>
    </source>
</evidence>
<gene>
    <name evidence="1" type="ORF">AAA799E16_02081</name>
</gene>
<dbReference type="PANTHER" id="PTHR30244:SF34">
    <property type="entry name" value="DTDP-4-AMINO-4,6-DIDEOXYGALACTOSE TRANSAMINASE"/>
    <property type="match status" value="1"/>
</dbReference>
<organism evidence="1 2">
    <name type="scientific">Marine Group I thaumarchaeote SCGC AAA799-E16</name>
    <dbReference type="NCBI Taxonomy" id="1502292"/>
    <lineage>
        <taxon>Archaea</taxon>
        <taxon>Nitrososphaerota</taxon>
        <taxon>Marine Group I</taxon>
    </lineage>
</organism>
<dbReference type="InterPro" id="IPR000653">
    <property type="entry name" value="DegT/StrS_aminotransferase"/>
</dbReference>
<keyword evidence="1" id="KW-0032">Aminotransferase</keyword>
<reference evidence="1 2" key="1">
    <citation type="submission" date="2014-06" db="EMBL/GenBank/DDBJ databases">
        <authorList>
            <person name="Ngugi D.K."/>
            <person name="Blom J."/>
            <person name="Alam I."/>
            <person name="Rashid M."/>
            <person name="Ba Alawi W."/>
            <person name="Zhang G."/>
            <person name="Hikmawan T."/>
            <person name="Guan Y."/>
            <person name="Antunes A."/>
            <person name="Siam R."/>
            <person name="Eldorry H."/>
            <person name="Bajic V."/>
            <person name="Stingl U."/>
        </authorList>
    </citation>
    <scope>NUCLEOTIDE SEQUENCE [LARGE SCALE GENOMIC DNA]</scope>
    <source>
        <strain evidence="1">SCGC AAA799-E16</strain>
    </source>
</reference>
<dbReference type="Pfam" id="PF01041">
    <property type="entry name" value="DegT_DnrJ_EryC1"/>
    <property type="match status" value="1"/>
</dbReference>
<feature type="non-terminal residue" evidence="1">
    <location>
        <position position="118"/>
    </location>
</feature>
<keyword evidence="2" id="KW-1185">Reference proteome</keyword>
<dbReference type="InterPro" id="IPR015424">
    <property type="entry name" value="PyrdxlP-dep_Trfase"/>
</dbReference>
<dbReference type="SUPFAM" id="SSF53383">
    <property type="entry name" value="PLP-dependent transferases"/>
    <property type="match status" value="1"/>
</dbReference>
<dbReference type="EC" id="2.6.1.92" evidence="1"/>
<protein>
    <submittedName>
        <fullName evidence="1">UDP-4-amino-4 6-dideoxy-L-N-acetyl-beta-L-altrosamine transaminase protein</fullName>
        <ecNumber evidence="1">2.6.1.92</ecNumber>
    </submittedName>
</protein>
<feature type="non-terminal residue" evidence="1">
    <location>
        <position position="1"/>
    </location>
</feature>
<dbReference type="GO" id="GO:0000271">
    <property type="term" value="P:polysaccharide biosynthetic process"/>
    <property type="evidence" value="ECO:0007669"/>
    <property type="project" value="TreeGrafter"/>
</dbReference>
<dbReference type="InterPro" id="IPR015421">
    <property type="entry name" value="PyrdxlP-dep_Trfase_major"/>
</dbReference>
<dbReference type="AlphaFoldDB" id="A0A081S2Y1"/>
<keyword evidence="1" id="KW-0808">Transferase</keyword>
<dbReference type="GO" id="GO:0030170">
    <property type="term" value="F:pyridoxal phosphate binding"/>
    <property type="evidence" value="ECO:0007669"/>
    <property type="project" value="TreeGrafter"/>
</dbReference>
<comment type="caution">
    <text evidence="1">The sequence shown here is derived from an EMBL/GenBank/DDBJ whole genome shotgun (WGS) entry which is preliminary data.</text>
</comment>
<dbReference type="Proteomes" id="UP000028027">
    <property type="component" value="Unassembled WGS sequence"/>
</dbReference>